<comment type="caution">
    <text evidence="4">The sequence shown here is derived from an EMBL/GenBank/DDBJ whole genome shotgun (WGS) entry which is preliminary data.</text>
</comment>
<accession>A0ABW0B3Z4</accession>
<dbReference type="RefSeq" id="WP_234351831.1">
    <property type="nucleotide sequence ID" value="NZ_JBHSKI010000005.1"/>
</dbReference>
<dbReference type="InterPro" id="IPR050708">
    <property type="entry name" value="T6SS_VgrG/RHS"/>
</dbReference>
<dbReference type="InterPro" id="IPR022385">
    <property type="entry name" value="Rhs_assc_core"/>
</dbReference>
<dbReference type="Proteomes" id="UP001596208">
    <property type="component" value="Unassembled WGS sequence"/>
</dbReference>
<gene>
    <name evidence="4" type="ORF">ACFPRK_14385</name>
</gene>
<organism evidence="4 5">
    <name type="scientific">Streptomyces mutomycini</name>
    <dbReference type="NCBI Taxonomy" id="284036"/>
    <lineage>
        <taxon>Bacteria</taxon>
        <taxon>Bacillati</taxon>
        <taxon>Actinomycetota</taxon>
        <taxon>Actinomycetes</taxon>
        <taxon>Kitasatosporales</taxon>
        <taxon>Streptomycetaceae</taxon>
        <taxon>Streptomyces</taxon>
    </lineage>
</organism>
<evidence type="ECO:0000313" key="4">
    <source>
        <dbReference type="EMBL" id="MFC5171781.1"/>
    </source>
</evidence>
<sequence length="476" mass="53027">MNGRQVQQILGRQPAASLPPSSRSHLLRARDYMYRPDHYLTAVTDGATGHAARYTLDAVGRPLESDGPAGPERYAYDQAGNQRDAQWPDRSADPMARGSRDYSGTLLTRAGDTHYRYDAAGRLVERVKKRLSRSPDVWRYSWDAEDRLTSCATPDGTSWYYRYDPLGRRTAKYRLGSAGSAIDETRFTWDGSHLAEQTTTATGTTLTWVREGHEPLAQIERRRVPQEETDSRFFAIVTDLVGTPTELVDETGTIAWHTRTTVWGTTAVHSGSTAHTPLRFPGQYADAETGLHYNYFRHYDPETARYTSPDPLGLEPAPDPVSYVHNPHTWIDPEGLKPGTCPRTGAAINPRGYTAVYEMQLNRTDYGESRAVHFNRANASLDAAIRADPALGRFLDQFSPGIAARVSSVGGRRTPAGFTWQHEPRANAQGREGVMRLVPRYQHTSGSPWWDVLHPGYSGGYAEWAIPNGAPPNRRA</sequence>
<feature type="compositionally biased region" description="Polar residues" evidence="2">
    <location>
        <begin position="1"/>
        <end position="10"/>
    </location>
</feature>
<dbReference type="Pfam" id="PF25023">
    <property type="entry name" value="TEN_YD-shell"/>
    <property type="match status" value="1"/>
</dbReference>
<dbReference type="PANTHER" id="PTHR32305:SF15">
    <property type="entry name" value="PROTEIN RHSA-RELATED"/>
    <property type="match status" value="1"/>
</dbReference>
<evidence type="ECO:0000256" key="2">
    <source>
        <dbReference type="SAM" id="MobiDB-lite"/>
    </source>
</evidence>
<dbReference type="InterPro" id="IPR056823">
    <property type="entry name" value="TEN-like_YD-shell"/>
</dbReference>
<dbReference type="InterPro" id="IPR006530">
    <property type="entry name" value="YD"/>
</dbReference>
<evidence type="ECO:0000256" key="1">
    <source>
        <dbReference type="ARBA" id="ARBA00022737"/>
    </source>
</evidence>
<evidence type="ECO:0000313" key="5">
    <source>
        <dbReference type="Proteomes" id="UP001596208"/>
    </source>
</evidence>
<protein>
    <submittedName>
        <fullName evidence="4">RHS repeat-associated core domain-containing protein</fullName>
    </submittedName>
</protein>
<proteinExistence type="predicted"/>
<dbReference type="PRINTS" id="PR00394">
    <property type="entry name" value="RHSPROTEIN"/>
</dbReference>
<dbReference type="NCBIfam" id="TIGR01643">
    <property type="entry name" value="YD_repeat_2x"/>
    <property type="match status" value="1"/>
</dbReference>
<keyword evidence="1" id="KW-0677">Repeat</keyword>
<feature type="region of interest" description="Disordered" evidence="2">
    <location>
        <begin position="60"/>
        <end position="103"/>
    </location>
</feature>
<dbReference type="PANTHER" id="PTHR32305">
    <property type="match status" value="1"/>
</dbReference>
<dbReference type="EMBL" id="JBHSKI010000005">
    <property type="protein sequence ID" value="MFC5171781.1"/>
    <property type="molecule type" value="Genomic_DNA"/>
</dbReference>
<dbReference type="Gene3D" id="2.180.10.10">
    <property type="entry name" value="RHS repeat-associated core"/>
    <property type="match status" value="1"/>
</dbReference>
<feature type="domain" description="Teneurin-like YD-shell" evidence="3">
    <location>
        <begin position="50"/>
        <end position="310"/>
    </location>
</feature>
<feature type="compositionally biased region" description="Low complexity" evidence="2">
    <location>
        <begin position="14"/>
        <end position="23"/>
    </location>
</feature>
<keyword evidence="5" id="KW-1185">Reference proteome</keyword>
<evidence type="ECO:0000259" key="3">
    <source>
        <dbReference type="Pfam" id="PF25023"/>
    </source>
</evidence>
<name>A0ABW0B3Z4_9ACTN</name>
<dbReference type="NCBIfam" id="TIGR03696">
    <property type="entry name" value="Rhs_assc_core"/>
    <property type="match status" value="1"/>
</dbReference>
<feature type="region of interest" description="Disordered" evidence="2">
    <location>
        <begin position="1"/>
        <end position="23"/>
    </location>
</feature>
<reference evidence="5" key="1">
    <citation type="journal article" date="2019" name="Int. J. Syst. Evol. Microbiol.">
        <title>The Global Catalogue of Microorganisms (GCM) 10K type strain sequencing project: providing services to taxonomists for standard genome sequencing and annotation.</title>
        <authorList>
            <consortium name="The Broad Institute Genomics Platform"/>
            <consortium name="The Broad Institute Genome Sequencing Center for Infectious Disease"/>
            <person name="Wu L."/>
            <person name="Ma J."/>
        </authorList>
    </citation>
    <scope>NUCLEOTIDE SEQUENCE [LARGE SCALE GENOMIC DNA]</scope>
    <source>
        <strain evidence="5">CGMCC 4.1721</strain>
    </source>
</reference>